<dbReference type="CDD" id="cd06588">
    <property type="entry name" value="PhnB_like"/>
    <property type="match status" value="1"/>
</dbReference>
<evidence type="ECO:0000259" key="1">
    <source>
        <dbReference type="Pfam" id="PF00903"/>
    </source>
</evidence>
<dbReference type="Pfam" id="PF00903">
    <property type="entry name" value="Glyoxalase"/>
    <property type="match status" value="1"/>
</dbReference>
<dbReference type="EMBL" id="JBHLSV010000006">
    <property type="protein sequence ID" value="MFC0673652.1"/>
    <property type="molecule type" value="Genomic_DNA"/>
</dbReference>
<dbReference type="Proteomes" id="UP001589793">
    <property type="component" value="Unassembled WGS sequence"/>
</dbReference>
<dbReference type="Gene3D" id="3.10.180.10">
    <property type="entry name" value="2,3-Dihydroxybiphenyl 1,2-Dioxygenase, domain 1"/>
    <property type="match status" value="1"/>
</dbReference>
<protein>
    <submittedName>
        <fullName evidence="2">VOC family protein</fullName>
    </submittedName>
</protein>
<accession>A0ABV6R9K0</accession>
<name>A0ABV6R9K0_9MICO</name>
<dbReference type="RefSeq" id="WP_376979396.1">
    <property type="nucleotide sequence ID" value="NZ_JBHLSV010000006.1"/>
</dbReference>
<evidence type="ECO:0000313" key="2">
    <source>
        <dbReference type="EMBL" id="MFC0673652.1"/>
    </source>
</evidence>
<dbReference type="InterPro" id="IPR028973">
    <property type="entry name" value="PhnB-like"/>
</dbReference>
<dbReference type="InterPro" id="IPR004360">
    <property type="entry name" value="Glyas_Fos-R_dOase_dom"/>
</dbReference>
<dbReference type="PANTHER" id="PTHR33990">
    <property type="entry name" value="PROTEIN YJDN-RELATED"/>
    <property type="match status" value="1"/>
</dbReference>
<feature type="domain" description="Glyoxalase/fosfomycin resistance/dioxygenase" evidence="1">
    <location>
        <begin position="13"/>
        <end position="138"/>
    </location>
</feature>
<comment type="caution">
    <text evidence="2">The sequence shown here is derived from an EMBL/GenBank/DDBJ whole genome shotgun (WGS) entry which is preliminary data.</text>
</comment>
<dbReference type="SUPFAM" id="SSF54593">
    <property type="entry name" value="Glyoxalase/Bleomycin resistance protein/Dihydroxybiphenyl dioxygenase"/>
    <property type="match status" value="1"/>
</dbReference>
<dbReference type="PANTHER" id="PTHR33990:SF1">
    <property type="entry name" value="PROTEIN YJDN"/>
    <property type="match status" value="1"/>
</dbReference>
<dbReference type="InterPro" id="IPR029068">
    <property type="entry name" value="Glyas_Bleomycin-R_OHBP_Dase"/>
</dbReference>
<keyword evidence="3" id="KW-1185">Reference proteome</keyword>
<gene>
    <name evidence="2" type="ORF">ACFFF6_06770</name>
</gene>
<proteinExistence type="predicted"/>
<organism evidence="2 3">
    <name type="scientific">Brachybacterium hainanense</name>
    <dbReference type="NCBI Taxonomy" id="1541174"/>
    <lineage>
        <taxon>Bacteria</taxon>
        <taxon>Bacillati</taxon>
        <taxon>Actinomycetota</taxon>
        <taxon>Actinomycetes</taxon>
        <taxon>Micrococcales</taxon>
        <taxon>Dermabacteraceae</taxon>
        <taxon>Brachybacterium</taxon>
    </lineage>
</organism>
<sequence>MPAPQFSPYISFPGNAAEAFSYYHEIFGGELDIMKYDDFPDLSGFPFAPPAGAVAHAQLHGGLVTLAGGDGISTDGSELPAITNDVYSFLIGLDTVEDAHALIEKLTASGASISMPFELAPWGDHYGQVTDRFGVMWALVVGGSGAPSS</sequence>
<reference evidence="2 3" key="1">
    <citation type="submission" date="2024-09" db="EMBL/GenBank/DDBJ databases">
        <authorList>
            <person name="Sun Q."/>
            <person name="Mori K."/>
        </authorList>
    </citation>
    <scope>NUCLEOTIDE SEQUENCE [LARGE SCALE GENOMIC DNA]</scope>
    <source>
        <strain evidence="2 3">CICC 10874</strain>
    </source>
</reference>
<evidence type="ECO:0000313" key="3">
    <source>
        <dbReference type="Proteomes" id="UP001589793"/>
    </source>
</evidence>